<dbReference type="GO" id="GO:0006313">
    <property type="term" value="P:DNA transposition"/>
    <property type="evidence" value="ECO:0007669"/>
    <property type="project" value="InterPro"/>
</dbReference>
<evidence type="ECO:0000256" key="2">
    <source>
        <dbReference type="ARBA" id="ARBA00010961"/>
    </source>
</evidence>
<comment type="caution">
    <text evidence="6">The sequence shown here is derived from an EMBL/GenBank/DDBJ whole genome shotgun (WGS) entry which is preliminary data.</text>
</comment>
<accession>A0A941EUA6</accession>
<organism evidence="6 7">
    <name type="scientific">Actinospica durhamensis</name>
    <dbReference type="NCBI Taxonomy" id="1508375"/>
    <lineage>
        <taxon>Bacteria</taxon>
        <taxon>Bacillati</taxon>
        <taxon>Actinomycetota</taxon>
        <taxon>Actinomycetes</taxon>
        <taxon>Catenulisporales</taxon>
        <taxon>Actinospicaceae</taxon>
        <taxon>Actinospica</taxon>
    </lineage>
</organism>
<evidence type="ECO:0000256" key="3">
    <source>
        <dbReference type="ARBA" id="ARBA00022578"/>
    </source>
</evidence>
<dbReference type="GO" id="GO:0004803">
    <property type="term" value="F:transposase activity"/>
    <property type="evidence" value="ECO:0007669"/>
    <property type="project" value="InterPro"/>
</dbReference>
<keyword evidence="4" id="KW-0238">DNA-binding</keyword>
<dbReference type="Proteomes" id="UP000675781">
    <property type="component" value="Unassembled WGS sequence"/>
</dbReference>
<comment type="function">
    <text evidence="1">Required for the transposition of the insertion element.</text>
</comment>
<keyword evidence="5" id="KW-0233">DNA recombination</keyword>
<sequence>MIFIDFVHLKIRDGQVANPPIYTALAVTCDGMREILRLWVGDGGEGAKYWMHGQLF</sequence>
<proteinExistence type="inferred from homology"/>
<protein>
    <submittedName>
        <fullName evidence="6">Transposase</fullName>
    </submittedName>
</protein>
<name>A0A941EUA6_9ACTN</name>
<evidence type="ECO:0000256" key="4">
    <source>
        <dbReference type="ARBA" id="ARBA00023125"/>
    </source>
</evidence>
<keyword evidence="3" id="KW-0815">Transposition</keyword>
<evidence type="ECO:0000256" key="1">
    <source>
        <dbReference type="ARBA" id="ARBA00002190"/>
    </source>
</evidence>
<dbReference type="EMBL" id="JAGSOG010000086">
    <property type="protein sequence ID" value="MBR7835194.1"/>
    <property type="molecule type" value="Genomic_DNA"/>
</dbReference>
<evidence type="ECO:0000313" key="7">
    <source>
        <dbReference type="Proteomes" id="UP000675781"/>
    </source>
</evidence>
<reference evidence="6" key="1">
    <citation type="submission" date="2021-04" db="EMBL/GenBank/DDBJ databases">
        <title>Genome based classification of Actinospica acidithermotolerans sp. nov., an actinobacterium isolated from an Indonesian hot spring.</title>
        <authorList>
            <person name="Kusuma A.B."/>
            <person name="Putra K.E."/>
            <person name="Nafisah S."/>
            <person name="Loh J."/>
            <person name="Nouioui I."/>
            <person name="Goodfellow M."/>
        </authorList>
    </citation>
    <scope>NUCLEOTIDE SEQUENCE</scope>
    <source>
        <strain evidence="6">CSCA 57</strain>
    </source>
</reference>
<dbReference type="GO" id="GO:0003677">
    <property type="term" value="F:DNA binding"/>
    <property type="evidence" value="ECO:0007669"/>
    <property type="project" value="UniProtKB-KW"/>
</dbReference>
<dbReference type="Pfam" id="PF00872">
    <property type="entry name" value="Transposase_mut"/>
    <property type="match status" value="1"/>
</dbReference>
<keyword evidence="7" id="KW-1185">Reference proteome</keyword>
<evidence type="ECO:0000313" key="6">
    <source>
        <dbReference type="EMBL" id="MBR7835194.1"/>
    </source>
</evidence>
<gene>
    <name evidence="6" type="ORF">KDL01_18115</name>
</gene>
<evidence type="ECO:0000256" key="5">
    <source>
        <dbReference type="ARBA" id="ARBA00023172"/>
    </source>
</evidence>
<dbReference type="AlphaFoldDB" id="A0A941EUA6"/>
<dbReference type="InterPro" id="IPR001207">
    <property type="entry name" value="Transposase_mutator"/>
</dbReference>
<comment type="similarity">
    <text evidence="2">Belongs to the transposase mutator family.</text>
</comment>